<name>A0A511V0Z9_9BACI</name>
<reference evidence="1 2" key="1">
    <citation type="submission" date="2019-07" db="EMBL/GenBank/DDBJ databases">
        <title>Whole genome shotgun sequence of Cerasibacillus quisquiliarum NBRC 102429.</title>
        <authorList>
            <person name="Hosoyama A."/>
            <person name="Uohara A."/>
            <person name="Ohji S."/>
            <person name="Ichikawa N."/>
        </authorList>
    </citation>
    <scope>NUCLEOTIDE SEQUENCE [LARGE SCALE GENOMIC DNA]</scope>
    <source>
        <strain evidence="1 2">NBRC 102429</strain>
    </source>
</reference>
<dbReference type="AlphaFoldDB" id="A0A511V0Z9"/>
<dbReference type="Proteomes" id="UP000321491">
    <property type="component" value="Unassembled WGS sequence"/>
</dbReference>
<evidence type="ECO:0000313" key="2">
    <source>
        <dbReference type="Proteomes" id="UP000321491"/>
    </source>
</evidence>
<accession>A0A511V0Z9</accession>
<keyword evidence="2" id="KW-1185">Reference proteome</keyword>
<dbReference type="RefSeq" id="WP_307724224.1">
    <property type="nucleotide sequence ID" value="NZ_BJXW01000015.1"/>
</dbReference>
<evidence type="ECO:0000313" key="1">
    <source>
        <dbReference type="EMBL" id="GEN31413.1"/>
    </source>
</evidence>
<gene>
    <name evidence="1" type="ORF">CQU01_16510</name>
</gene>
<protein>
    <submittedName>
        <fullName evidence="1">Uncharacterized protein</fullName>
    </submittedName>
</protein>
<comment type="caution">
    <text evidence="1">The sequence shown here is derived from an EMBL/GenBank/DDBJ whole genome shotgun (WGS) entry which is preliminary data.</text>
</comment>
<proteinExistence type="predicted"/>
<sequence>MKKFILFVGGLVALMLLLINLGPMELLGVGLWLQYVVFKKFVKSDSLVGKMG</sequence>
<organism evidence="1 2">
    <name type="scientific">Cerasibacillus quisquiliarum</name>
    <dbReference type="NCBI Taxonomy" id="227865"/>
    <lineage>
        <taxon>Bacteria</taxon>
        <taxon>Bacillati</taxon>
        <taxon>Bacillota</taxon>
        <taxon>Bacilli</taxon>
        <taxon>Bacillales</taxon>
        <taxon>Bacillaceae</taxon>
        <taxon>Cerasibacillus</taxon>
    </lineage>
</organism>
<dbReference type="EMBL" id="BJXW01000015">
    <property type="protein sequence ID" value="GEN31413.1"/>
    <property type="molecule type" value="Genomic_DNA"/>
</dbReference>